<dbReference type="Gene3D" id="3.40.47.10">
    <property type="match status" value="2"/>
</dbReference>
<evidence type="ECO:0000259" key="5">
    <source>
        <dbReference type="PROSITE" id="PS52004"/>
    </source>
</evidence>
<keyword evidence="2 4" id="KW-0808">Transferase</keyword>
<dbReference type="Pfam" id="PF02801">
    <property type="entry name" value="Ketoacyl-synt_C"/>
    <property type="match status" value="1"/>
</dbReference>
<dbReference type="RefSeq" id="WP_311691551.1">
    <property type="nucleotide sequence ID" value="NZ_JAVREY010000002.1"/>
</dbReference>
<dbReference type="SMART" id="SM00825">
    <property type="entry name" value="PKS_KS"/>
    <property type="match status" value="1"/>
</dbReference>
<reference evidence="7" key="1">
    <citation type="submission" date="2023-07" db="EMBL/GenBank/DDBJ databases">
        <title>30 novel species of actinomycetes from the DSMZ collection.</title>
        <authorList>
            <person name="Nouioui I."/>
        </authorList>
    </citation>
    <scope>NUCLEOTIDE SEQUENCE [LARGE SCALE GENOMIC DNA]</scope>
    <source>
        <strain evidence="7">DSM 41699</strain>
    </source>
</reference>
<dbReference type="PROSITE" id="PS52004">
    <property type="entry name" value="KS3_2"/>
    <property type="match status" value="1"/>
</dbReference>
<feature type="domain" description="Ketosynthase family 3 (KS3)" evidence="5">
    <location>
        <begin position="2"/>
        <end position="403"/>
    </location>
</feature>
<keyword evidence="3" id="KW-0012">Acyltransferase</keyword>
<dbReference type="Pfam" id="PF00109">
    <property type="entry name" value="ketoacyl-synt"/>
    <property type="match status" value="1"/>
</dbReference>
<proteinExistence type="inferred from homology"/>
<accession>A0ABU2TM37</accession>
<comment type="similarity">
    <text evidence="1 4">Belongs to the thiolase-like superfamily. Beta-ketoacyl-ACP synthases family.</text>
</comment>
<dbReference type="InterPro" id="IPR014031">
    <property type="entry name" value="Ketoacyl_synth_C"/>
</dbReference>
<gene>
    <name evidence="6" type="ORF">RM764_03110</name>
</gene>
<keyword evidence="7" id="KW-1185">Reference proteome</keyword>
<evidence type="ECO:0000313" key="6">
    <source>
        <dbReference type="EMBL" id="MDT0462004.1"/>
    </source>
</evidence>
<sequence>MTRRAVVTGLGVLAPTGIGTKAYWAAALDGRSGLGPMTRMDPSGYPIKVIGEVPDFVPGDLLPSRVVVETALMTQFGLVCADEALRDGELDPAEQPEYEMSVVTANATGGAEFGQREMQNLYAKGPSQVGAYMAIAWFYAANSGQISIRYGMRGQSGVFITDQAGGLDCVGQARRVIRNGSTFALSGGTDSSFSPSGLVGQIPPGLVSLDTDPGRAYLPFDVAAHGYAPGEGGAILLVEEAASARARGVRPYGEIAGYATAFDPHPRTGRGPNLRRAIEGALADARTAPEDVDVVFADGYGVPRLDRLECEALAGVFGPRGVAVTVPKTATGRMYAAGPTVDLVAALLSLRHGVIPPTLNVTDVSPDCPVDLILGDPREARVRTALVIARGHNGFNAAVVVKSVA</sequence>
<dbReference type="InterPro" id="IPR014030">
    <property type="entry name" value="Ketoacyl_synth_N"/>
</dbReference>
<protein>
    <submittedName>
        <fullName evidence="6">Ketosynthase chain-length factor</fullName>
    </submittedName>
</protein>
<dbReference type="InterPro" id="IPR020841">
    <property type="entry name" value="PKS_Beta-ketoAc_synthase_dom"/>
</dbReference>
<evidence type="ECO:0000256" key="4">
    <source>
        <dbReference type="RuleBase" id="RU003694"/>
    </source>
</evidence>
<dbReference type="EMBL" id="JAVREY010000002">
    <property type="protein sequence ID" value="MDT0462004.1"/>
    <property type="molecule type" value="Genomic_DNA"/>
</dbReference>
<dbReference type="InterPro" id="IPR016039">
    <property type="entry name" value="Thiolase-like"/>
</dbReference>
<dbReference type="CDD" id="cd00832">
    <property type="entry name" value="CLF"/>
    <property type="match status" value="1"/>
</dbReference>
<evidence type="ECO:0000256" key="2">
    <source>
        <dbReference type="ARBA" id="ARBA00022679"/>
    </source>
</evidence>
<dbReference type="InterPro" id="IPR000794">
    <property type="entry name" value="Beta-ketoacyl_synthase"/>
</dbReference>
<dbReference type="Proteomes" id="UP001183809">
    <property type="component" value="Unassembled WGS sequence"/>
</dbReference>
<evidence type="ECO:0000313" key="7">
    <source>
        <dbReference type="Proteomes" id="UP001183809"/>
    </source>
</evidence>
<comment type="caution">
    <text evidence="6">The sequence shown here is derived from an EMBL/GenBank/DDBJ whole genome shotgun (WGS) entry which is preliminary data.</text>
</comment>
<dbReference type="PANTHER" id="PTHR11712">
    <property type="entry name" value="POLYKETIDE SYNTHASE-RELATED"/>
    <property type="match status" value="1"/>
</dbReference>
<evidence type="ECO:0000256" key="3">
    <source>
        <dbReference type="ARBA" id="ARBA00023315"/>
    </source>
</evidence>
<evidence type="ECO:0000256" key="1">
    <source>
        <dbReference type="ARBA" id="ARBA00008467"/>
    </source>
</evidence>
<name>A0ABU2TM37_9ACTN</name>
<dbReference type="PANTHER" id="PTHR11712:SF322">
    <property type="entry name" value="POLYKETIDE BETA-KETOACYL SYNTHASE 2-RELATED"/>
    <property type="match status" value="1"/>
</dbReference>
<dbReference type="SUPFAM" id="SSF53901">
    <property type="entry name" value="Thiolase-like"/>
    <property type="match status" value="2"/>
</dbReference>
<organism evidence="6 7">
    <name type="scientific">Streptomyces gibsoniae</name>
    <dbReference type="NCBI Taxonomy" id="3075529"/>
    <lineage>
        <taxon>Bacteria</taxon>
        <taxon>Bacillati</taxon>
        <taxon>Actinomycetota</taxon>
        <taxon>Actinomycetes</taxon>
        <taxon>Kitasatosporales</taxon>
        <taxon>Streptomycetaceae</taxon>
        <taxon>Streptomyces</taxon>
    </lineage>
</organism>